<dbReference type="AlphaFoldDB" id="A0A8T4GSC4"/>
<evidence type="ECO:0000313" key="2">
    <source>
        <dbReference type="Proteomes" id="UP000765891"/>
    </source>
</evidence>
<gene>
    <name evidence="1" type="ORF">J2752_001639</name>
</gene>
<dbReference type="EMBL" id="JAGGKO010000002">
    <property type="protein sequence ID" value="MBP1954727.1"/>
    <property type="molecule type" value="Genomic_DNA"/>
</dbReference>
<protein>
    <submittedName>
        <fullName evidence="1">Uncharacterized protein</fullName>
    </submittedName>
</protein>
<comment type="caution">
    <text evidence="1">The sequence shown here is derived from an EMBL/GenBank/DDBJ whole genome shotgun (WGS) entry which is preliminary data.</text>
</comment>
<reference evidence="1" key="1">
    <citation type="submission" date="2021-03" db="EMBL/GenBank/DDBJ databases">
        <title>Genomic Encyclopedia of Type Strains, Phase IV (KMG-IV): sequencing the most valuable type-strain genomes for metagenomic binning, comparative biology and taxonomic classification.</title>
        <authorList>
            <person name="Goeker M."/>
        </authorList>
    </citation>
    <scope>NUCLEOTIDE SEQUENCE</scope>
    <source>
        <strain evidence="1">DSM 22443</strain>
    </source>
</reference>
<accession>A0A8T4GSC4</accession>
<evidence type="ECO:0000313" key="1">
    <source>
        <dbReference type="EMBL" id="MBP1954727.1"/>
    </source>
</evidence>
<proteinExistence type="predicted"/>
<name>A0A8T4GSC4_9EURY</name>
<dbReference type="Proteomes" id="UP000765891">
    <property type="component" value="Unassembled WGS sequence"/>
</dbReference>
<organism evidence="1 2">
    <name type="scientific">Halarchaeum rubridurum</name>
    <dbReference type="NCBI Taxonomy" id="489911"/>
    <lineage>
        <taxon>Archaea</taxon>
        <taxon>Methanobacteriati</taxon>
        <taxon>Methanobacteriota</taxon>
        <taxon>Stenosarchaea group</taxon>
        <taxon>Halobacteria</taxon>
        <taxon>Halobacteriales</taxon>
        <taxon>Halobacteriaceae</taxon>
    </lineage>
</organism>
<sequence>MNAVFEGPDALDFGLDVVADFDRFRRGGAVPANQHKS</sequence>